<keyword evidence="2" id="KW-1185">Reference proteome</keyword>
<dbReference type="InterPro" id="IPR024453">
    <property type="entry name" value="Peptidase_C92"/>
</dbReference>
<evidence type="ECO:0000313" key="2">
    <source>
        <dbReference type="Proteomes" id="UP001500631"/>
    </source>
</evidence>
<reference evidence="2" key="1">
    <citation type="journal article" date="2019" name="Int. J. Syst. Evol. Microbiol.">
        <title>The Global Catalogue of Microorganisms (GCM) 10K type strain sequencing project: providing services to taxonomists for standard genome sequencing and annotation.</title>
        <authorList>
            <consortium name="The Broad Institute Genomics Platform"/>
            <consortium name="The Broad Institute Genome Sequencing Center for Infectious Disease"/>
            <person name="Wu L."/>
            <person name="Ma J."/>
        </authorList>
    </citation>
    <scope>NUCLEOTIDE SEQUENCE [LARGE SCALE GENOMIC DNA]</scope>
    <source>
        <strain evidence="2">JCM 18424</strain>
    </source>
</reference>
<dbReference type="SUPFAM" id="SSF54001">
    <property type="entry name" value="Cysteine proteinases"/>
    <property type="match status" value="1"/>
</dbReference>
<dbReference type="Gene3D" id="3.90.1720.10">
    <property type="entry name" value="endopeptidase domain like (from Nostoc punctiforme)"/>
    <property type="match status" value="1"/>
</dbReference>
<comment type="caution">
    <text evidence="1">The sequence shown here is derived from an EMBL/GenBank/DDBJ whole genome shotgun (WGS) entry which is preliminary data.</text>
</comment>
<dbReference type="Pfam" id="PF05708">
    <property type="entry name" value="Peptidase_C92"/>
    <property type="match status" value="1"/>
</dbReference>
<accession>A0ABP9MKF5</accession>
<evidence type="ECO:0000313" key="1">
    <source>
        <dbReference type="EMBL" id="GAA5096498.1"/>
    </source>
</evidence>
<gene>
    <name evidence="1" type="ORF">GCM10023338_06950</name>
</gene>
<proteinExistence type="predicted"/>
<dbReference type="RefSeq" id="WP_077924802.1">
    <property type="nucleotide sequence ID" value="NZ_BAABKE010000002.1"/>
</dbReference>
<dbReference type="EMBL" id="BAABKE010000002">
    <property type="protein sequence ID" value="GAA5096498.1"/>
    <property type="molecule type" value="Genomic_DNA"/>
</dbReference>
<organism evidence="1 2">
    <name type="scientific">Wohlfahrtiimonas larvae</name>
    <dbReference type="NCBI Taxonomy" id="1157986"/>
    <lineage>
        <taxon>Bacteria</taxon>
        <taxon>Pseudomonadati</taxon>
        <taxon>Pseudomonadota</taxon>
        <taxon>Gammaproteobacteria</taxon>
        <taxon>Cardiobacteriales</taxon>
        <taxon>Ignatzschineriaceae</taxon>
        <taxon>Wohlfahrtiimonas</taxon>
    </lineage>
</organism>
<dbReference type="InterPro" id="IPR038765">
    <property type="entry name" value="Papain-like_cys_pep_sf"/>
</dbReference>
<protein>
    <submittedName>
        <fullName evidence="1">YiiX family permuted papain-like enzyme</fullName>
    </submittedName>
</protein>
<sequence length="203" mass="23418">MRRYLYTIALLIIAILITITDAKSLQDGDIIFQTSQSSQSQAIQLVTKSKYSHMGIIFHKKGQPYVFEAVQPVKSTPLKEWINRGEKGHYVVKRLKNSKEVLTPQNKLKMQKIAQSFLGKPYDLTFEWNDEKMYCSEIVWKIYQRATGIEIGTLERLGDFDLSHPIVQQKIKERYGKNIPMNETVISPQSMFESSLLETVISN</sequence>
<name>A0ABP9MKF5_9GAMM</name>
<dbReference type="NCBIfam" id="NF007458">
    <property type="entry name" value="PRK10030.1"/>
    <property type="match status" value="1"/>
</dbReference>
<dbReference type="Proteomes" id="UP001500631">
    <property type="component" value="Unassembled WGS sequence"/>
</dbReference>